<organism evidence="8">
    <name type="scientific">Cyprinus carpio</name>
    <name type="common">Common carp</name>
    <dbReference type="NCBI Taxonomy" id="7962"/>
    <lineage>
        <taxon>Eukaryota</taxon>
        <taxon>Metazoa</taxon>
        <taxon>Chordata</taxon>
        <taxon>Craniata</taxon>
        <taxon>Vertebrata</taxon>
        <taxon>Euteleostomi</taxon>
        <taxon>Actinopterygii</taxon>
        <taxon>Neopterygii</taxon>
        <taxon>Teleostei</taxon>
        <taxon>Ostariophysi</taxon>
        <taxon>Cypriniformes</taxon>
        <taxon>Cyprinidae</taxon>
        <taxon>Cyprininae</taxon>
        <taxon>Cyprinus</taxon>
    </lineage>
</organism>
<evidence type="ECO:0000256" key="4">
    <source>
        <dbReference type="PROSITE-ProRule" id="PRU00452"/>
    </source>
</evidence>
<dbReference type="InterPro" id="IPR023321">
    <property type="entry name" value="PINIT"/>
</dbReference>
<dbReference type="GO" id="GO:0016925">
    <property type="term" value="P:protein sumoylation"/>
    <property type="evidence" value="ECO:0007669"/>
    <property type="project" value="TreeGrafter"/>
</dbReference>
<evidence type="ECO:0000256" key="2">
    <source>
        <dbReference type="ARBA" id="ARBA00022771"/>
    </source>
</evidence>
<dbReference type="RefSeq" id="XP_042569425.1">
    <property type="nucleotide sequence ID" value="XM_042713491.1"/>
</dbReference>
<proteinExistence type="predicted"/>
<evidence type="ECO:0000259" key="7">
    <source>
        <dbReference type="PROSITE" id="PS51466"/>
    </source>
</evidence>
<dbReference type="PROSITE" id="PS51466">
    <property type="entry name" value="PINIT"/>
    <property type="match status" value="1"/>
</dbReference>
<dbReference type="GO" id="GO:0061665">
    <property type="term" value="F:SUMO ligase activity"/>
    <property type="evidence" value="ECO:0007669"/>
    <property type="project" value="TreeGrafter"/>
</dbReference>
<dbReference type="FunFam" id="2.60.120.780:FF:000002">
    <property type="entry name" value="E3 SUMO-protein ligase PIAS4"/>
    <property type="match status" value="1"/>
</dbReference>
<dbReference type="PANTHER" id="PTHR10782:SF9">
    <property type="entry name" value="E3 SUMO-PROTEIN LIGASE PIAS4"/>
    <property type="match status" value="1"/>
</dbReference>
<dbReference type="Proteomes" id="UP001155660">
    <property type="component" value="Chromosome A2"/>
</dbReference>
<dbReference type="PANTHER" id="PTHR10782">
    <property type="entry name" value="ZINC FINGER MIZ DOMAIN-CONTAINING PROTEIN"/>
    <property type="match status" value="1"/>
</dbReference>
<keyword evidence="8" id="KW-0436">Ligase</keyword>
<dbReference type="GO" id="GO:0006357">
    <property type="term" value="P:regulation of transcription by RNA polymerase II"/>
    <property type="evidence" value="ECO:0007669"/>
    <property type="project" value="TreeGrafter"/>
</dbReference>
<evidence type="ECO:0000259" key="6">
    <source>
        <dbReference type="PROSITE" id="PS51044"/>
    </source>
</evidence>
<dbReference type="AlphaFoldDB" id="A0A9Q9ZQ05"/>
<keyword evidence="3" id="KW-0862">Zinc</keyword>
<dbReference type="Pfam" id="PF02891">
    <property type="entry name" value="zf-MIZ"/>
    <property type="match status" value="1"/>
</dbReference>
<protein>
    <submittedName>
        <fullName evidence="8">E3 SUMO-protein ligase PIAS4b isoform X1</fullName>
    </submittedName>
</protein>
<evidence type="ECO:0000259" key="5">
    <source>
        <dbReference type="PROSITE" id="PS50800"/>
    </source>
</evidence>
<feature type="domain" description="SAP" evidence="5">
    <location>
        <begin position="12"/>
        <end position="46"/>
    </location>
</feature>
<dbReference type="OrthoDB" id="10263264at2759"/>
<dbReference type="PROSITE" id="PS51044">
    <property type="entry name" value="ZF_SP_RING"/>
    <property type="match status" value="1"/>
</dbReference>
<dbReference type="GO" id="GO:0016874">
    <property type="term" value="F:ligase activity"/>
    <property type="evidence" value="ECO:0007669"/>
    <property type="project" value="UniProtKB-KW"/>
</dbReference>
<evidence type="ECO:0000256" key="1">
    <source>
        <dbReference type="ARBA" id="ARBA00022723"/>
    </source>
</evidence>
<dbReference type="GO" id="GO:0008270">
    <property type="term" value="F:zinc ion binding"/>
    <property type="evidence" value="ECO:0007669"/>
    <property type="project" value="UniProtKB-KW"/>
</dbReference>
<evidence type="ECO:0000256" key="3">
    <source>
        <dbReference type="ARBA" id="ARBA00022833"/>
    </source>
</evidence>
<dbReference type="GO" id="GO:0000785">
    <property type="term" value="C:chromatin"/>
    <property type="evidence" value="ECO:0007669"/>
    <property type="project" value="TreeGrafter"/>
</dbReference>
<sequence length="470" mass="53017">MSTDVLEATVMLEALRVTELRLLLSQMGKSKSGLKKDLMKRVVDLLHNECNPELLSAVRELHKLRQVSKDARRSSKPSPVEIISMPACVSPENPQSPISVCTEPQMIKLPFYQTLDTILPPTPLVPMYEGAMQNSDFMFHLSVSQQAQIQNSKTSQSGLTSVQVVLRICYSESIGVEEDQYPPNISVLVNHANCLIECTYSSNKLGTEPSRPCRPIDLTPNLYLTFTNRLSVLWGNFGKSYTVAVYLVRLVSSQDLLDQLRRTAVEQQELCRRRVSEKLRSDPENEISTTGLQVSLICPLAKMRMSVPCRAQGCAHLQCFDASFYLQMNERKPRWTCPVCHRYAPFDELLIDSCCSSAVLCSLLCDVLESCGEDEEEIEYLSDSSWRATRHDKSDKNKERVQHQQIKHQVNCNPMGSVIVDLTQSSSDDEDFHKEETVSTHLEDKSVHFRKCGIVKTTKAKKSKNPGPKL</sequence>
<feature type="domain" description="PINIT" evidence="7">
    <location>
        <begin position="90"/>
        <end position="251"/>
    </location>
</feature>
<dbReference type="PROSITE" id="PS50800">
    <property type="entry name" value="SAP"/>
    <property type="match status" value="1"/>
</dbReference>
<keyword evidence="2 4" id="KW-0863">Zinc-finger</keyword>
<accession>A0A9Q9ZQ05</accession>
<keyword evidence="1" id="KW-0479">Metal-binding</keyword>
<dbReference type="Pfam" id="PF14324">
    <property type="entry name" value="PINIT"/>
    <property type="match status" value="1"/>
</dbReference>
<name>A0A9Q9ZQ05_CYPCA</name>
<dbReference type="CTD" id="393314"/>
<feature type="domain" description="SP-RING-type" evidence="6">
    <location>
        <begin position="283"/>
        <end position="373"/>
    </location>
</feature>
<dbReference type="GeneID" id="109056392"/>
<dbReference type="SMART" id="SM00513">
    <property type="entry name" value="SAP"/>
    <property type="match status" value="1"/>
</dbReference>
<dbReference type="InterPro" id="IPR004181">
    <property type="entry name" value="Znf_MIZ"/>
</dbReference>
<evidence type="ECO:0000313" key="8">
    <source>
        <dbReference type="RefSeq" id="XP_042569425.1"/>
    </source>
</evidence>
<reference evidence="8" key="1">
    <citation type="submission" date="2025-08" db="UniProtKB">
        <authorList>
            <consortium name="RefSeq"/>
        </authorList>
    </citation>
    <scope>IDENTIFICATION</scope>
    <source>
        <tissue evidence="8">Muscle</tissue>
    </source>
</reference>
<dbReference type="InterPro" id="IPR003034">
    <property type="entry name" value="SAP_dom"/>
</dbReference>
<gene>
    <name evidence="8" type="primary">pias4b</name>
</gene>
<dbReference type="Pfam" id="PF02037">
    <property type="entry name" value="SAP"/>
    <property type="match status" value="1"/>
</dbReference>
<dbReference type="GO" id="GO:0003712">
    <property type="term" value="F:transcription coregulator activity"/>
    <property type="evidence" value="ECO:0007669"/>
    <property type="project" value="TreeGrafter"/>
</dbReference>